<evidence type="ECO:0000256" key="2">
    <source>
        <dbReference type="SAM" id="Phobius"/>
    </source>
</evidence>
<dbReference type="InterPro" id="IPR040884">
    <property type="entry name" value="SLATT_1"/>
</dbReference>
<evidence type="ECO:0000259" key="3">
    <source>
        <dbReference type="Pfam" id="PF18181"/>
    </source>
</evidence>
<gene>
    <name evidence="4" type="ORF">DMA12_26505</name>
</gene>
<keyword evidence="2" id="KW-1133">Transmembrane helix</keyword>
<dbReference type="Pfam" id="PF18181">
    <property type="entry name" value="SLATT_1"/>
    <property type="match status" value="1"/>
</dbReference>
<dbReference type="Proteomes" id="UP000286716">
    <property type="component" value="Unassembled WGS sequence"/>
</dbReference>
<evidence type="ECO:0000313" key="5">
    <source>
        <dbReference type="Proteomes" id="UP000286716"/>
    </source>
</evidence>
<sequence length="222" mass="24068">MARAREARARLVRRPGSRRSNQDAGLAVRHGGTHPFPRTLTTKEAEQAFITQLAEVLKSAPPTVLTARVGAALDPSLTTLREAELQDRRKVYLRDRITDQAAWYAGKSNRNRKAASRWRAMLVLTEAVGVAGALLRATGAVDLDIAGIVAAVAGAGVAWLALKRYEQLAQSYAYATNELAIIEGRITLATEEGTWASAVAEAEETIGREHLAWRASRTTIAN</sequence>
<dbReference type="OrthoDB" id="9806639at2"/>
<accession>A0A428WCC3</accession>
<proteinExistence type="predicted"/>
<keyword evidence="5" id="KW-1185">Reference proteome</keyword>
<dbReference type="EMBL" id="QHHU01000038">
    <property type="protein sequence ID" value="RSM40769.1"/>
    <property type="molecule type" value="Genomic_DNA"/>
</dbReference>
<organism evidence="4 5">
    <name type="scientific">Amycolatopsis balhimycina DSM 5908</name>
    <dbReference type="NCBI Taxonomy" id="1081091"/>
    <lineage>
        <taxon>Bacteria</taxon>
        <taxon>Bacillati</taxon>
        <taxon>Actinomycetota</taxon>
        <taxon>Actinomycetes</taxon>
        <taxon>Pseudonocardiales</taxon>
        <taxon>Pseudonocardiaceae</taxon>
        <taxon>Amycolatopsis</taxon>
    </lineage>
</organism>
<keyword evidence="2" id="KW-0812">Transmembrane</keyword>
<name>A0A428WCC3_AMYBA</name>
<feature type="region of interest" description="Disordered" evidence="1">
    <location>
        <begin position="1"/>
        <end position="37"/>
    </location>
</feature>
<dbReference type="AlphaFoldDB" id="A0A428WCC3"/>
<evidence type="ECO:0000256" key="1">
    <source>
        <dbReference type="SAM" id="MobiDB-lite"/>
    </source>
</evidence>
<keyword evidence="2" id="KW-0472">Membrane</keyword>
<feature type="domain" description="SMODS and SLOG-associating 2TM effector" evidence="3">
    <location>
        <begin position="92"/>
        <end position="213"/>
    </location>
</feature>
<dbReference type="NCBIfam" id="NF033634">
    <property type="entry name" value="SLATT_1"/>
    <property type="match status" value="1"/>
</dbReference>
<feature type="transmembrane region" description="Helical" evidence="2">
    <location>
        <begin position="120"/>
        <end position="139"/>
    </location>
</feature>
<feature type="transmembrane region" description="Helical" evidence="2">
    <location>
        <begin position="145"/>
        <end position="162"/>
    </location>
</feature>
<evidence type="ECO:0000313" key="4">
    <source>
        <dbReference type="EMBL" id="RSM40769.1"/>
    </source>
</evidence>
<protein>
    <recommendedName>
        <fullName evidence="3">SMODS and SLOG-associating 2TM effector domain-containing protein</fullName>
    </recommendedName>
</protein>
<comment type="caution">
    <text evidence="4">The sequence shown here is derived from an EMBL/GenBank/DDBJ whole genome shotgun (WGS) entry which is preliminary data.</text>
</comment>
<reference evidence="4 5" key="1">
    <citation type="submission" date="2018-05" db="EMBL/GenBank/DDBJ databases">
        <title>Evolution of GPA BGCs.</title>
        <authorList>
            <person name="Waglechner N."/>
            <person name="Wright G.D."/>
        </authorList>
    </citation>
    <scope>NUCLEOTIDE SEQUENCE [LARGE SCALE GENOMIC DNA]</scope>
    <source>
        <strain evidence="4 5">DSM 5908</strain>
    </source>
</reference>